<dbReference type="eggNOG" id="ENOG502R3D5">
    <property type="taxonomic scope" value="Eukaryota"/>
</dbReference>
<evidence type="ECO:0000313" key="3">
    <source>
        <dbReference type="Proteomes" id="UP000008810"/>
    </source>
</evidence>
<reference evidence="1" key="2">
    <citation type="submission" date="2017-06" db="EMBL/GenBank/DDBJ databases">
        <title>WGS assembly of Brachypodium distachyon.</title>
        <authorList>
            <consortium name="The International Brachypodium Initiative"/>
            <person name="Lucas S."/>
            <person name="Harmon-Smith M."/>
            <person name="Lail K."/>
            <person name="Tice H."/>
            <person name="Grimwood J."/>
            <person name="Bruce D."/>
            <person name="Barry K."/>
            <person name="Shu S."/>
            <person name="Lindquist E."/>
            <person name="Wang M."/>
            <person name="Pitluck S."/>
            <person name="Vogel J.P."/>
            <person name="Garvin D.F."/>
            <person name="Mockler T.C."/>
            <person name="Schmutz J."/>
            <person name="Rokhsar D."/>
            <person name="Bevan M.W."/>
        </authorList>
    </citation>
    <scope>NUCLEOTIDE SEQUENCE</scope>
    <source>
        <strain evidence="1">Bd21</strain>
    </source>
</reference>
<dbReference type="InParanoid" id="I1H987"/>
<dbReference type="EnsemblPlants" id="PNT78105">
    <property type="protein sequence ID" value="PNT78105"/>
    <property type="gene ID" value="BRADI_1g73660v3"/>
</dbReference>
<accession>I1H987</accession>
<dbReference type="Gramene" id="PNT78105">
    <property type="protein sequence ID" value="PNT78105"/>
    <property type="gene ID" value="BRADI_1g73660v3"/>
</dbReference>
<dbReference type="ExpressionAtlas" id="I1H987">
    <property type="expression patterns" value="baseline and differential"/>
</dbReference>
<keyword evidence="3" id="KW-1185">Reference proteome</keyword>
<dbReference type="HOGENOM" id="CLU_021283_2_1_1"/>
<dbReference type="PANTHER" id="PTHR33085">
    <property type="entry name" value="OS12G0113100 PROTEIN-RELATED"/>
    <property type="match status" value="1"/>
</dbReference>
<dbReference type="AlphaFoldDB" id="I1H987"/>
<name>I1H987_BRADI</name>
<sequence length="555" mass="62327">MSAAAWRWVWQQPASLSDLWRLTRMAGTSSSRCPSASAGWWPRPAAWKDRSFTMPEPARFYYSAASRVGHLGTANQRPAYLSDPGRTPLFSGHPSAQAMAEVAAWRRPTSPTFSSSRGQASGFIDRMPSPSNPQHLLQFFGASPRSLSESAGWRRRQTAWKGRIFALRKPARLFLSDLGQARQFSTAKQQQRQTTKPHLYLVLDDYKEGFTIHKMDIDIDLNVDCGSAETPGCLPEPPVLRIHYPSDVNFAQISALGSHIIAICPSARLVESGTGATITFDTKTALFSLSRILPRELLFGYEAAIAVRNRLYVFESSTDLNDGANGVYFGGGLHCLAADPNDDERYKPWRCLFYSSQFSWSWTNNPPVFLFDPKRITGYGVHPQTGTIFLSAFWSDSWGTFSYRLGGSGQWKHRGDWVLPFKGPAHYDKVLGAWVGLHLGSLGRKDADGYLCACCVVSGCQPPKLDVGREKLFLELANWRHVDAKLVYMGEPSKYCLMERLVPDGADRMNIVIRLTTFKVMYGENGELRTMAHRPARFYKAPSYCYKFDVQAFWM</sequence>
<evidence type="ECO:0000313" key="1">
    <source>
        <dbReference type="EMBL" id="PNT78105.1"/>
    </source>
</evidence>
<dbReference type="Proteomes" id="UP000008810">
    <property type="component" value="Chromosome 1"/>
</dbReference>
<proteinExistence type="predicted"/>
<dbReference type="FunCoup" id="I1H987">
    <property type="interactions" value="199"/>
</dbReference>
<dbReference type="EMBL" id="CM000880">
    <property type="protein sequence ID" value="PNT78105.1"/>
    <property type="molecule type" value="Genomic_DNA"/>
</dbReference>
<dbReference type="OrthoDB" id="685508at2759"/>
<reference evidence="2" key="3">
    <citation type="submission" date="2018-08" db="UniProtKB">
        <authorList>
            <consortium name="EnsemblPlants"/>
        </authorList>
    </citation>
    <scope>IDENTIFICATION</scope>
    <source>
        <strain evidence="2">cv. Bd21</strain>
    </source>
</reference>
<dbReference type="Pfam" id="PF07893">
    <property type="entry name" value="DUF1668"/>
    <property type="match status" value="1"/>
</dbReference>
<organism evidence="1">
    <name type="scientific">Brachypodium distachyon</name>
    <name type="common">Purple false brome</name>
    <name type="synonym">Trachynia distachya</name>
    <dbReference type="NCBI Taxonomy" id="15368"/>
    <lineage>
        <taxon>Eukaryota</taxon>
        <taxon>Viridiplantae</taxon>
        <taxon>Streptophyta</taxon>
        <taxon>Embryophyta</taxon>
        <taxon>Tracheophyta</taxon>
        <taxon>Spermatophyta</taxon>
        <taxon>Magnoliopsida</taxon>
        <taxon>Liliopsida</taxon>
        <taxon>Poales</taxon>
        <taxon>Poaceae</taxon>
        <taxon>BOP clade</taxon>
        <taxon>Pooideae</taxon>
        <taxon>Stipodae</taxon>
        <taxon>Brachypodieae</taxon>
        <taxon>Brachypodium</taxon>
    </lineage>
</organism>
<dbReference type="PANTHER" id="PTHR33085:SF69">
    <property type="entry name" value="OS07G0234700 PROTEIN"/>
    <property type="match status" value="1"/>
</dbReference>
<reference evidence="1 2" key="1">
    <citation type="journal article" date="2010" name="Nature">
        <title>Genome sequencing and analysis of the model grass Brachypodium distachyon.</title>
        <authorList>
            <consortium name="International Brachypodium Initiative"/>
        </authorList>
    </citation>
    <scope>NUCLEOTIDE SEQUENCE [LARGE SCALE GENOMIC DNA]</scope>
    <source>
        <strain evidence="1 2">Bd21</strain>
    </source>
</reference>
<dbReference type="InterPro" id="IPR012871">
    <property type="entry name" value="DUF1668_ORYSA"/>
</dbReference>
<gene>
    <name evidence="1" type="ORF">BRADI_1g73660v3</name>
</gene>
<evidence type="ECO:0000313" key="2">
    <source>
        <dbReference type="EnsemblPlants" id="PNT78105"/>
    </source>
</evidence>
<protein>
    <submittedName>
        <fullName evidence="1 2">Uncharacterized protein</fullName>
    </submittedName>
</protein>